<evidence type="ECO:0000256" key="1">
    <source>
        <dbReference type="SAM" id="MobiDB-lite"/>
    </source>
</evidence>
<organism evidence="2 3">
    <name type="scientific">Neonectria ditissima</name>
    <dbReference type="NCBI Taxonomy" id="78410"/>
    <lineage>
        <taxon>Eukaryota</taxon>
        <taxon>Fungi</taxon>
        <taxon>Dikarya</taxon>
        <taxon>Ascomycota</taxon>
        <taxon>Pezizomycotina</taxon>
        <taxon>Sordariomycetes</taxon>
        <taxon>Hypocreomycetidae</taxon>
        <taxon>Hypocreales</taxon>
        <taxon>Nectriaceae</taxon>
        <taxon>Neonectria</taxon>
    </lineage>
</organism>
<dbReference type="PROSITE" id="PS00194">
    <property type="entry name" value="THIOREDOXIN_1"/>
    <property type="match status" value="1"/>
</dbReference>
<proteinExistence type="predicted"/>
<feature type="compositionally biased region" description="Basic residues" evidence="1">
    <location>
        <begin position="31"/>
        <end position="44"/>
    </location>
</feature>
<feature type="compositionally biased region" description="Polar residues" evidence="1">
    <location>
        <begin position="15"/>
        <end position="30"/>
    </location>
</feature>
<evidence type="ECO:0000313" key="2">
    <source>
        <dbReference type="EMBL" id="KPM45761.1"/>
    </source>
</evidence>
<dbReference type="EMBL" id="LKCW01000005">
    <property type="protein sequence ID" value="KPM45761.1"/>
    <property type="molecule type" value="Genomic_DNA"/>
</dbReference>
<name>A0A0P7C1A5_9HYPO</name>
<protein>
    <submittedName>
        <fullName evidence="2">Uncharacterized protein</fullName>
    </submittedName>
</protein>
<sequence>MVTTRSQDAKKATASAAQHESAKSTATSKPHSARHSSKASHGRKQQIVTKGKPQRKIGHSKPNQEALQENEANREWTNQYYQGKSVLDFHGLGCGSCPLSSPQITFMSPFADEGSLEIMTGVDGLGTGGLRLVKGPSNDPGRGLPDTFMVPLQNVEQVILVPGTSETSKGMWQVVIVPTAATGTSAMVNKRPQMIQFEWPDRDVDELLKINVAENMSKKENATYLSILRAVLDERSLLKLMGKLSHHFTSPFLRRRSGRGLPLLGSRLFSTRFAL</sequence>
<feature type="region of interest" description="Disordered" evidence="1">
    <location>
        <begin position="1"/>
        <end position="70"/>
    </location>
</feature>
<comment type="caution">
    <text evidence="2">The sequence shown here is derived from an EMBL/GenBank/DDBJ whole genome shotgun (WGS) entry which is preliminary data.</text>
</comment>
<dbReference type="OrthoDB" id="5404489at2759"/>
<gene>
    <name evidence="2" type="ORF">AK830_g797</name>
</gene>
<dbReference type="AlphaFoldDB" id="A0A0P7C1A5"/>
<dbReference type="InterPro" id="IPR017937">
    <property type="entry name" value="Thioredoxin_CS"/>
</dbReference>
<dbReference type="Proteomes" id="UP000050424">
    <property type="component" value="Unassembled WGS sequence"/>
</dbReference>
<accession>A0A0P7C1A5</accession>
<evidence type="ECO:0000313" key="3">
    <source>
        <dbReference type="Proteomes" id="UP000050424"/>
    </source>
</evidence>
<reference evidence="2 3" key="1">
    <citation type="submission" date="2015-09" db="EMBL/GenBank/DDBJ databases">
        <title>Draft genome of a European isolate of the apple canker pathogen Neonectria ditissima.</title>
        <authorList>
            <person name="Gomez-Cortecero A."/>
            <person name="Harrison R.J."/>
            <person name="Armitage A.D."/>
        </authorList>
    </citation>
    <scope>NUCLEOTIDE SEQUENCE [LARGE SCALE GENOMIC DNA]</scope>
    <source>
        <strain evidence="2 3">R09/05</strain>
    </source>
</reference>
<keyword evidence="3" id="KW-1185">Reference proteome</keyword>